<feature type="compositionally biased region" description="Basic residues" evidence="1">
    <location>
        <begin position="45"/>
        <end position="57"/>
    </location>
</feature>
<organism evidence="2 3">
    <name type="scientific">Gordonia jinhuaensis</name>
    <dbReference type="NCBI Taxonomy" id="1517702"/>
    <lineage>
        <taxon>Bacteria</taxon>
        <taxon>Bacillati</taxon>
        <taxon>Actinomycetota</taxon>
        <taxon>Actinomycetes</taxon>
        <taxon>Mycobacteriales</taxon>
        <taxon>Gordoniaceae</taxon>
        <taxon>Gordonia</taxon>
    </lineage>
</organism>
<feature type="compositionally biased region" description="Basic and acidic residues" evidence="1">
    <location>
        <begin position="16"/>
        <end position="44"/>
    </location>
</feature>
<evidence type="ECO:0000256" key="1">
    <source>
        <dbReference type="SAM" id="MobiDB-lite"/>
    </source>
</evidence>
<evidence type="ECO:0000313" key="3">
    <source>
        <dbReference type="Proteomes" id="UP000621454"/>
    </source>
</evidence>
<dbReference type="RefSeq" id="WP_188588193.1">
    <property type="nucleotide sequence ID" value="NZ_BMGC01000038.1"/>
</dbReference>
<dbReference type="InterPro" id="IPR045522">
    <property type="entry name" value="DUF6474"/>
</dbReference>
<evidence type="ECO:0000313" key="2">
    <source>
        <dbReference type="EMBL" id="GGB44356.1"/>
    </source>
</evidence>
<feature type="region of interest" description="Disordered" evidence="1">
    <location>
        <begin position="1"/>
        <end position="65"/>
    </location>
</feature>
<dbReference type="EMBL" id="BMGC01000038">
    <property type="protein sequence ID" value="GGB44356.1"/>
    <property type="molecule type" value="Genomic_DNA"/>
</dbReference>
<protein>
    <submittedName>
        <fullName evidence="2">Uncharacterized protein</fullName>
    </submittedName>
</protein>
<dbReference type="Pfam" id="PF20079">
    <property type="entry name" value="DUF6474"/>
    <property type="match status" value="1"/>
</dbReference>
<dbReference type="AlphaFoldDB" id="A0A916WZ41"/>
<sequence>MGLFTSKRKRKTRSQKRAEAKALKAKAKLEARLSSKNQRKEAKASRKHESKLAKKNAKATEKSDKNALKIAQANAAAAADGKALSPARVKRYLSVARLVAPMVVPIAYRAAMSARDQITSVQASRAGVPVAEYNKFSGHGAALSARIAAADRSLDQLSSSHNDAETTTFVGTMRTRLTDLSNAVGASEHMPPTRRRKAHAAISRELEAIDADLLARLGVRS</sequence>
<gene>
    <name evidence="2" type="ORF">GCM10011489_34800</name>
</gene>
<keyword evidence="3" id="KW-1185">Reference proteome</keyword>
<name>A0A916WZ41_9ACTN</name>
<proteinExistence type="predicted"/>
<reference evidence="2" key="2">
    <citation type="submission" date="2020-09" db="EMBL/GenBank/DDBJ databases">
        <authorList>
            <person name="Sun Q."/>
            <person name="Zhou Y."/>
        </authorList>
    </citation>
    <scope>NUCLEOTIDE SEQUENCE</scope>
    <source>
        <strain evidence="2">CGMCC 1.12827</strain>
    </source>
</reference>
<accession>A0A916WZ41</accession>
<dbReference type="Proteomes" id="UP000621454">
    <property type="component" value="Unassembled WGS sequence"/>
</dbReference>
<reference evidence="2" key="1">
    <citation type="journal article" date="2014" name="Int. J. Syst. Evol. Microbiol.">
        <title>Complete genome sequence of Corynebacterium casei LMG S-19264T (=DSM 44701T), isolated from a smear-ripened cheese.</title>
        <authorList>
            <consortium name="US DOE Joint Genome Institute (JGI-PGF)"/>
            <person name="Walter F."/>
            <person name="Albersmeier A."/>
            <person name="Kalinowski J."/>
            <person name="Ruckert C."/>
        </authorList>
    </citation>
    <scope>NUCLEOTIDE SEQUENCE</scope>
    <source>
        <strain evidence="2">CGMCC 1.12827</strain>
    </source>
</reference>
<comment type="caution">
    <text evidence="2">The sequence shown here is derived from an EMBL/GenBank/DDBJ whole genome shotgun (WGS) entry which is preliminary data.</text>
</comment>
<feature type="compositionally biased region" description="Basic residues" evidence="1">
    <location>
        <begin position="1"/>
        <end position="15"/>
    </location>
</feature>